<feature type="domain" description="NusG-like N-terminal" evidence="5">
    <location>
        <begin position="1"/>
        <end position="100"/>
    </location>
</feature>
<comment type="caution">
    <text evidence="6">The sequence shown here is derived from an EMBL/GenBank/DDBJ whole genome shotgun (WGS) entry which is preliminary data.</text>
</comment>
<evidence type="ECO:0000256" key="4">
    <source>
        <dbReference type="HAMAP-Rule" id="MF_00951"/>
    </source>
</evidence>
<dbReference type="PANTHER" id="PTHR30265">
    <property type="entry name" value="RHO-INTERACTING TRANSCRIPTION TERMINATION FACTOR NUSG"/>
    <property type="match status" value="1"/>
</dbReference>
<keyword evidence="2 4" id="KW-0805">Transcription regulation</keyword>
<dbReference type="KEGG" id="prg:RB151_005830"/>
<gene>
    <name evidence="4 6" type="primary">rfaH</name>
    <name evidence="6" type="ORF">EX242_17400</name>
</gene>
<evidence type="ECO:0000313" key="6">
    <source>
        <dbReference type="EMBL" id="MBX6982018.1"/>
    </source>
</evidence>
<dbReference type="GO" id="GO:0006354">
    <property type="term" value="P:DNA-templated transcription elongation"/>
    <property type="evidence" value="ECO:0007669"/>
    <property type="project" value="InterPro"/>
</dbReference>
<organism evidence="6 7">
    <name type="scientific">Providencia rettgeri</name>
    <dbReference type="NCBI Taxonomy" id="587"/>
    <lineage>
        <taxon>Bacteria</taxon>
        <taxon>Pseudomonadati</taxon>
        <taxon>Pseudomonadota</taxon>
        <taxon>Gammaproteobacteria</taxon>
        <taxon>Enterobacterales</taxon>
        <taxon>Morganellaceae</taxon>
        <taxon>Providencia</taxon>
    </lineage>
</organism>
<dbReference type="Gene3D" id="3.30.70.940">
    <property type="entry name" value="NusG, N-terminal domain"/>
    <property type="match status" value="1"/>
</dbReference>
<evidence type="ECO:0000259" key="5">
    <source>
        <dbReference type="SMART" id="SM00738"/>
    </source>
</evidence>
<dbReference type="Pfam" id="PF02357">
    <property type="entry name" value="NusG"/>
    <property type="match status" value="1"/>
</dbReference>
<dbReference type="Proteomes" id="UP000824410">
    <property type="component" value="Unassembled WGS sequence"/>
</dbReference>
<dbReference type="AlphaFoldDB" id="A0A1J0E3K1"/>
<dbReference type="InterPro" id="IPR043425">
    <property type="entry name" value="NusG-like"/>
</dbReference>
<proteinExistence type="inferred from homology"/>
<comment type="subunit">
    <text evidence="4">Interacts with both the nontemplate DNA and the RNA polymerase (RNAP).</text>
</comment>
<evidence type="ECO:0000256" key="1">
    <source>
        <dbReference type="ARBA" id="ARBA00022814"/>
    </source>
</evidence>
<dbReference type="OrthoDB" id="9790639at2"/>
<comment type="similarity">
    <text evidence="4">Belongs to the RfaH family.</text>
</comment>
<dbReference type="HAMAP" id="MF_00951">
    <property type="entry name" value="RfaH"/>
    <property type="match status" value="1"/>
</dbReference>
<protein>
    <recommendedName>
        <fullName evidence="4">Transcription antitermination protein RfaH</fullName>
    </recommendedName>
</protein>
<dbReference type="NCBIfam" id="TIGR01955">
    <property type="entry name" value="RfaH"/>
    <property type="match status" value="1"/>
</dbReference>
<keyword evidence="3 4" id="KW-0804">Transcription</keyword>
<dbReference type="NCBIfam" id="NF006534">
    <property type="entry name" value="PRK09014.1"/>
    <property type="match status" value="1"/>
</dbReference>
<evidence type="ECO:0000313" key="7">
    <source>
        <dbReference type="Proteomes" id="UP000824410"/>
    </source>
</evidence>
<accession>A0A1J0E3K1</accession>
<evidence type="ECO:0000256" key="2">
    <source>
        <dbReference type="ARBA" id="ARBA00023015"/>
    </source>
</evidence>
<dbReference type="GO" id="GO:0001073">
    <property type="term" value="F:transcription antitermination factor activity, DNA binding"/>
    <property type="evidence" value="ECO:0007669"/>
    <property type="project" value="UniProtKB-UniRule"/>
</dbReference>
<dbReference type="RefSeq" id="WP_042848822.1">
    <property type="nucleotide sequence ID" value="NZ_ABEXNG020000052.1"/>
</dbReference>
<dbReference type="PANTHER" id="PTHR30265:SF7">
    <property type="entry name" value="TRANSCRIPTION ANTITERMINATION PROTEIN RFAH"/>
    <property type="match status" value="1"/>
</dbReference>
<dbReference type="CDD" id="cd09892">
    <property type="entry name" value="NGN_SP_RfaH"/>
    <property type="match status" value="1"/>
</dbReference>
<keyword evidence="4" id="KW-0238">DNA-binding</keyword>
<sequence>MEKWYLLYCKRGQIERAIEHLNRQSVICMTPMTEMEKVVRGKRTKVQEALFPNYLFVKFDHNEIHTTTIQSTRGVSHFIRFGQLPAEVPDEIIKLLQQNPISHSIAPDMPKHGDQVTITEGVFAGVQAIFDEPNGEYRSILLLNILNKSVPKIVDNTQFKKSTD</sequence>
<dbReference type="SMART" id="SM00738">
    <property type="entry name" value="NGN"/>
    <property type="match status" value="1"/>
</dbReference>
<dbReference type="SUPFAM" id="SSF82679">
    <property type="entry name" value="N-utilization substance G protein NusG, N-terminal domain"/>
    <property type="match status" value="1"/>
</dbReference>
<dbReference type="InterPro" id="IPR036735">
    <property type="entry name" value="NGN_dom_sf"/>
</dbReference>
<dbReference type="GO" id="GO:0003677">
    <property type="term" value="F:DNA binding"/>
    <property type="evidence" value="ECO:0007669"/>
    <property type="project" value="UniProtKB-UniRule"/>
</dbReference>
<keyword evidence="1 4" id="KW-0889">Transcription antitermination</keyword>
<dbReference type="InterPro" id="IPR006645">
    <property type="entry name" value="NGN-like_dom"/>
</dbReference>
<evidence type="ECO:0000256" key="3">
    <source>
        <dbReference type="ARBA" id="ARBA00023163"/>
    </source>
</evidence>
<dbReference type="GO" id="GO:0005829">
    <property type="term" value="C:cytosol"/>
    <property type="evidence" value="ECO:0007669"/>
    <property type="project" value="TreeGrafter"/>
</dbReference>
<dbReference type="EMBL" id="SHDO01000022">
    <property type="protein sequence ID" value="MBX6982018.1"/>
    <property type="molecule type" value="Genomic_DNA"/>
</dbReference>
<name>A0A1J0E3K1_PRORE</name>
<dbReference type="InterPro" id="IPR010215">
    <property type="entry name" value="Transcription_antiterm_RfaH"/>
</dbReference>
<reference evidence="6" key="1">
    <citation type="submission" date="2019-02" db="EMBL/GenBank/DDBJ databases">
        <title>Genomic characterization of isolates from hospital effluents in KZN, South Africa.</title>
        <authorList>
            <person name="Ntshobeni N."/>
            <person name="Allam M."/>
            <person name="Ismail A."/>
            <person name="Amoako D."/>
            <person name="Essack S."/>
            <person name="Chenia H."/>
        </authorList>
    </citation>
    <scope>NUCLEOTIDE SEQUENCE</scope>
    <source>
        <strain evidence="6">AFE97_S1</strain>
    </source>
</reference>
<comment type="function">
    <text evidence="4">Enhances distal genes transcription elongation in a specialized subset of operons that encode extracytoplasmic components. RfaH is recruited into a multi-component RNA polymerase complex by the ops element, which is a short conserved DNA sequence located downstream of the main promoter of these operons. Once bound, RfaH suppresses pausing and inhibits Rho-dependent and intrinsic termination at a subset of sites. Termination signals are bypassed, which allows complete synthesis of long RNA chains.</text>
</comment>